<gene>
    <name evidence="2" type="ORF">G7Y31_03380</name>
</gene>
<dbReference type="KEGG" id="cliz:G7Y31_03380"/>
<name>A0A7T0KFT1_9CORY</name>
<reference evidence="2 3" key="1">
    <citation type="submission" date="2020-11" db="EMBL/GenBank/DDBJ databases">
        <title>Corynebacterium sp. ZJ-599.</title>
        <authorList>
            <person name="Zhou J."/>
        </authorList>
    </citation>
    <scope>NUCLEOTIDE SEQUENCE [LARGE SCALE GENOMIC DNA]</scope>
    <source>
        <strain evidence="2 3">ZJ-599</strain>
    </source>
</reference>
<keyword evidence="1" id="KW-1133">Transmembrane helix</keyword>
<dbReference type="Pfam" id="PF10969">
    <property type="entry name" value="DUF2771"/>
    <property type="match status" value="1"/>
</dbReference>
<keyword evidence="3" id="KW-1185">Reference proteome</keyword>
<feature type="transmembrane region" description="Helical" evidence="1">
    <location>
        <begin position="12"/>
        <end position="36"/>
    </location>
</feature>
<sequence>MATRKEAQRKSLLQLLALVIAVVVIIVGAVLVQNWLNSRPGKDPAEVSITAQVGDESLEVFPYLSCEPGTQCPEGTVPHLEVGADQTLVLELPEDIARHQWKLLTIYDDPAANDEQLHGAGETTRVEIPGSVAAIEASSGKPARLAVVEVSTVLIGTDADGEETPKATVWSLSTLAEFADAP</sequence>
<protein>
    <submittedName>
        <fullName evidence="2">DUF2771 domain-containing protein</fullName>
    </submittedName>
</protein>
<dbReference type="RefSeq" id="WP_165011193.1">
    <property type="nucleotide sequence ID" value="NZ_CP064954.1"/>
</dbReference>
<keyword evidence="1" id="KW-0812">Transmembrane</keyword>
<evidence type="ECO:0000313" key="2">
    <source>
        <dbReference type="EMBL" id="QPK79754.1"/>
    </source>
</evidence>
<dbReference type="AlphaFoldDB" id="A0A7T0KFT1"/>
<dbReference type="EMBL" id="CP064954">
    <property type="protein sequence ID" value="QPK79754.1"/>
    <property type="molecule type" value="Genomic_DNA"/>
</dbReference>
<keyword evidence="1" id="KW-0472">Membrane</keyword>
<dbReference type="InterPro" id="IPR024495">
    <property type="entry name" value="DUF2771"/>
</dbReference>
<accession>A0A7T0KFT1</accession>
<evidence type="ECO:0000313" key="3">
    <source>
        <dbReference type="Proteomes" id="UP000594681"/>
    </source>
</evidence>
<evidence type="ECO:0000256" key="1">
    <source>
        <dbReference type="SAM" id="Phobius"/>
    </source>
</evidence>
<organism evidence="2 3">
    <name type="scientific">Corynebacterium lizhenjunii</name>
    <dbReference type="NCBI Taxonomy" id="2709394"/>
    <lineage>
        <taxon>Bacteria</taxon>
        <taxon>Bacillati</taxon>
        <taxon>Actinomycetota</taxon>
        <taxon>Actinomycetes</taxon>
        <taxon>Mycobacteriales</taxon>
        <taxon>Corynebacteriaceae</taxon>
        <taxon>Corynebacterium</taxon>
    </lineage>
</organism>
<dbReference type="Proteomes" id="UP000594681">
    <property type="component" value="Chromosome"/>
</dbReference>
<proteinExistence type="predicted"/>